<dbReference type="AlphaFoldDB" id="A0A7W5H7A9"/>
<protein>
    <recommendedName>
        <fullName evidence="2">NIPSNAP domain-containing protein</fullName>
    </recommendedName>
</protein>
<sequence length="269" mass="29650">MPLRFVSATCLFLVTMVSISMPPAVAQPTDQGVTAGSQFYEVRTYDLGDNGDAASVDDYLANALLPALNRLGIETVGAFAPNAEDETGANAIFVVIPYDSPNQIASVRDSLANDAQYQAAAKDYLDRGPQNSPYKRIRSELLSSMACWPQLKVADGSLENSERVYELRLYESANERIGDLKVEMFDNGEVPIFLDCGITPIFVGQCVLGPQMPNLTYLTLYPSESARQDAWKAFRVHPDWKVLSKNPKYAGTVSRIDKFVLSPKPYSQM</sequence>
<feature type="domain" description="NIPSNAP" evidence="2">
    <location>
        <begin position="165"/>
        <end position="268"/>
    </location>
</feature>
<dbReference type="InterPro" id="IPR011008">
    <property type="entry name" value="Dimeric_a/b-barrel"/>
</dbReference>
<evidence type="ECO:0000313" key="3">
    <source>
        <dbReference type="EMBL" id="MBB3207756.1"/>
    </source>
</evidence>
<accession>A0A7W5H7A9</accession>
<dbReference type="Gene3D" id="3.30.70.100">
    <property type="match status" value="2"/>
</dbReference>
<keyword evidence="4" id="KW-1185">Reference proteome</keyword>
<dbReference type="Pfam" id="PF07978">
    <property type="entry name" value="NIPSNAP"/>
    <property type="match status" value="2"/>
</dbReference>
<proteinExistence type="predicted"/>
<comment type="caution">
    <text evidence="3">The sequence shown here is derived from an EMBL/GenBank/DDBJ whole genome shotgun (WGS) entry which is preliminary data.</text>
</comment>
<evidence type="ECO:0000259" key="2">
    <source>
        <dbReference type="Pfam" id="PF07978"/>
    </source>
</evidence>
<dbReference type="SUPFAM" id="SSF54909">
    <property type="entry name" value="Dimeric alpha+beta barrel"/>
    <property type="match status" value="2"/>
</dbReference>
<gene>
    <name evidence="3" type="ORF">FHS27_003583</name>
</gene>
<feature type="chain" id="PRO_5030810345" description="NIPSNAP domain-containing protein" evidence="1">
    <location>
        <begin position="27"/>
        <end position="269"/>
    </location>
</feature>
<dbReference type="Proteomes" id="UP000536179">
    <property type="component" value="Unassembled WGS sequence"/>
</dbReference>
<organism evidence="3 4">
    <name type="scientific">Aporhodopirellula rubra</name>
    <dbReference type="NCBI Taxonomy" id="980271"/>
    <lineage>
        <taxon>Bacteria</taxon>
        <taxon>Pseudomonadati</taxon>
        <taxon>Planctomycetota</taxon>
        <taxon>Planctomycetia</taxon>
        <taxon>Pirellulales</taxon>
        <taxon>Pirellulaceae</taxon>
        <taxon>Aporhodopirellula</taxon>
    </lineage>
</organism>
<keyword evidence="1" id="KW-0732">Signal</keyword>
<feature type="domain" description="NIPSNAP" evidence="2">
    <location>
        <begin position="40"/>
        <end position="122"/>
    </location>
</feature>
<dbReference type="InterPro" id="IPR012577">
    <property type="entry name" value="NIPSNAP"/>
</dbReference>
<name>A0A7W5H7A9_9BACT</name>
<evidence type="ECO:0000256" key="1">
    <source>
        <dbReference type="SAM" id="SignalP"/>
    </source>
</evidence>
<reference evidence="3 4" key="1">
    <citation type="submission" date="2020-08" db="EMBL/GenBank/DDBJ databases">
        <title>Genomic Encyclopedia of Type Strains, Phase III (KMG-III): the genomes of soil and plant-associated and newly described type strains.</title>
        <authorList>
            <person name="Whitman W."/>
        </authorList>
    </citation>
    <scope>NUCLEOTIDE SEQUENCE [LARGE SCALE GENOMIC DNA]</scope>
    <source>
        <strain evidence="3 4">CECT 8075</strain>
    </source>
</reference>
<feature type="signal peptide" evidence="1">
    <location>
        <begin position="1"/>
        <end position="26"/>
    </location>
</feature>
<evidence type="ECO:0000313" key="4">
    <source>
        <dbReference type="Proteomes" id="UP000536179"/>
    </source>
</evidence>
<dbReference type="EMBL" id="JACHXU010000012">
    <property type="protein sequence ID" value="MBB3207756.1"/>
    <property type="molecule type" value="Genomic_DNA"/>
</dbReference>